<feature type="region of interest" description="Disordered" evidence="1">
    <location>
        <begin position="1"/>
        <end position="20"/>
    </location>
</feature>
<dbReference type="Proteomes" id="UP001157006">
    <property type="component" value="Chromosome 4"/>
</dbReference>
<protein>
    <submittedName>
        <fullName evidence="2">Uncharacterized protein</fullName>
    </submittedName>
</protein>
<dbReference type="InterPro" id="IPR032675">
    <property type="entry name" value="LRR_dom_sf"/>
</dbReference>
<dbReference type="Gene3D" id="3.80.10.10">
    <property type="entry name" value="Ribonuclease Inhibitor"/>
    <property type="match status" value="1"/>
</dbReference>
<accession>A0AAV1AAN4</accession>
<name>A0AAV1AAN4_VICFA</name>
<dbReference type="AlphaFoldDB" id="A0AAV1AAN4"/>
<evidence type="ECO:0000313" key="3">
    <source>
        <dbReference type="Proteomes" id="UP001157006"/>
    </source>
</evidence>
<sequence length="105" mass="11919">MTLTPTRLHHPDLSDNNFNSSDIPSWVYVSSNPNLTTVILKDNQLSGTLNLSIRKPNVEFQLEAKVLISSSEDNSETLAMIIDRKSLAHKLEDDVKNLRNKNETW</sequence>
<dbReference type="EMBL" id="OX451739">
    <property type="protein sequence ID" value="CAI8607316.1"/>
    <property type="molecule type" value="Genomic_DNA"/>
</dbReference>
<organism evidence="2 3">
    <name type="scientific">Vicia faba</name>
    <name type="common">Broad bean</name>
    <name type="synonym">Faba vulgaris</name>
    <dbReference type="NCBI Taxonomy" id="3906"/>
    <lineage>
        <taxon>Eukaryota</taxon>
        <taxon>Viridiplantae</taxon>
        <taxon>Streptophyta</taxon>
        <taxon>Embryophyta</taxon>
        <taxon>Tracheophyta</taxon>
        <taxon>Spermatophyta</taxon>
        <taxon>Magnoliopsida</taxon>
        <taxon>eudicotyledons</taxon>
        <taxon>Gunneridae</taxon>
        <taxon>Pentapetalae</taxon>
        <taxon>rosids</taxon>
        <taxon>fabids</taxon>
        <taxon>Fabales</taxon>
        <taxon>Fabaceae</taxon>
        <taxon>Papilionoideae</taxon>
        <taxon>50 kb inversion clade</taxon>
        <taxon>NPAAA clade</taxon>
        <taxon>Hologalegina</taxon>
        <taxon>IRL clade</taxon>
        <taxon>Fabeae</taxon>
        <taxon>Vicia</taxon>
    </lineage>
</organism>
<evidence type="ECO:0000313" key="2">
    <source>
        <dbReference type="EMBL" id="CAI8607316.1"/>
    </source>
</evidence>
<gene>
    <name evidence="2" type="ORF">VFH_IV032760</name>
</gene>
<keyword evidence="3" id="KW-1185">Reference proteome</keyword>
<reference evidence="2 3" key="1">
    <citation type="submission" date="2023-01" db="EMBL/GenBank/DDBJ databases">
        <authorList>
            <person name="Kreplak J."/>
        </authorList>
    </citation>
    <scope>NUCLEOTIDE SEQUENCE [LARGE SCALE GENOMIC DNA]</scope>
</reference>
<proteinExistence type="predicted"/>
<evidence type="ECO:0000256" key="1">
    <source>
        <dbReference type="SAM" id="MobiDB-lite"/>
    </source>
</evidence>